<feature type="region of interest" description="Disordered" evidence="1">
    <location>
        <begin position="1"/>
        <end position="20"/>
    </location>
</feature>
<evidence type="ECO:0000313" key="3">
    <source>
        <dbReference type="Proteomes" id="UP001565368"/>
    </source>
</evidence>
<evidence type="ECO:0000256" key="1">
    <source>
        <dbReference type="SAM" id="MobiDB-lite"/>
    </source>
</evidence>
<dbReference type="EMBL" id="JBBXJM010000002">
    <property type="protein sequence ID" value="KAL1411780.1"/>
    <property type="molecule type" value="Genomic_DNA"/>
</dbReference>
<reference evidence="2 3" key="1">
    <citation type="submission" date="2023-08" db="EMBL/GenBank/DDBJ databases">
        <title>Annotated Genome Sequence of Vanrija albida AlHP1.</title>
        <authorList>
            <person name="Herzog R."/>
        </authorList>
    </citation>
    <scope>NUCLEOTIDE SEQUENCE [LARGE SCALE GENOMIC DNA]</scope>
    <source>
        <strain evidence="2 3">AlHP1</strain>
    </source>
</reference>
<accession>A0ABR3QAN5</accession>
<organism evidence="2 3">
    <name type="scientific">Vanrija albida</name>
    <dbReference type="NCBI Taxonomy" id="181172"/>
    <lineage>
        <taxon>Eukaryota</taxon>
        <taxon>Fungi</taxon>
        <taxon>Dikarya</taxon>
        <taxon>Basidiomycota</taxon>
        <taxon>Agaricomycotina</taxon>
        <taxon>Tremellomycetes</taxon>
        <taxon>Trichosporonales</taxon>
        <taxon>Trichosporonaceae</taxon>
        <taxon>Vanrija</taxon>
    </lineage>
</organism>
<keyword evidence="3" id="KW-1185">Reference proteome</keyword>
<dbReference type="GeneID" id="95983790"/>
<evidence type="ECO:0000313" key="2">
    <source>
        <dbReference type="EMBL" id="KAL1411780.1"/>
    </source>
</evidence>
<gene>
    <name evidence="2" type="ORF">Q8F55_002747</name>
</gene>
<proteinExistence type="predicted"/>
<dbReference type="Proteomes" id="UP001565368">
    <property type="component" value="Unassembled WGS sequence"/>
</dbReference>
<name>A0ABR3QAN5_9TREE</name>
<protein>
    <submittedName>
        <fullName evidence="2">Uncharacterized protein</fullName>
    </submittedName>
</protein>
<feature type="compositionally biased region" description="Basic residues" evidence="1">
    <location>
        <begin position="1"/>
        <end position="11"/>
    </location>
</feature>
<sequence>MAPKRKLKSPKVPKAPKTPNIHKDWAGGNFTLISSDGVHFKVMDYHLLSAGGVQQLDFIDDELECSLIVKCFLQLAVHGHIEAKRPPQVLVLLAQFLRKYDCGPTLRLLVSLCGTIPNGRVLVFVLGAVLDNVDVCAEAMRYPLPDWETVSREPIVRVPTAGPTILAAQTAALQSRGFTHAPPHTAQWPKEIGFGGAFEHGCQLDTQTWSLPLVKLVPDDYRWALDHAFHRTKGRKIIKFLAEEFREIMAGRRDSVKAPLNLGSAT</sequence>
<comment type="caution">
    <text evidence="2">The sequence shown here is derived from an EMBL/GenBank/DDBJ whole genome shotgun (WGS) entry which is preliminary data.</text>
</comment>
<dbReference type="RefSeq" id="XP_069211724.1">
    <property type="nucleotide sequence ID" value="XM_069351338.1"/>
</dbReference>